<accession>A0A9R1VTL3</accession>
<dbReference type="AlphaFoldDB" id="A0A9R1VTL3"/>
<reference evidence="2 3" key="1">
    <citation type="journal article" date="2017" name="Nat. Commun.">
        <title>Genome assembly with in vitro proximity ligation data and whole-genome triplication in lettuce.</title>
        <authorList>
            <person name="Reyes-Chin-Wo S."/>
            <person name="Wang Z."/>
            <person name="Yang X."/>
            <person name="Kozik A."/>
            <person name="Arikit S."/>
            <person name="Song C."/>
            <person name="Xia L."/>
            <person name="Froenicke L."/>
            <person name="Lavelle D.O."/>
            <person name="Truco M.J."/>
            <person name="Xia R."/>
            <person name="Zhu S."/>
            <person name="Xu C."/>
            <person name="Xu H."/>
            <person name="Xu X."/>
            <person name="Cox K."/>
            <person name="Korf I."/>
            <person name="Meyers B.C."/>
            <person name="Michelmore R.W."/>
        </authorList>
    </citation>
    <scope>NUCLEOTIDE SEQUENCE [LARGE SCALE GENOMIC DNA]</scope>
    <source>
        <strain evidence="3">cv. Salinas</strain>
        <tissue evidence="2">Seedlings</tissue>
    </source>
</reference>
<feature type="compositionally biased region" description="Polar residues" evidence="1">
    <location>
        <begin position="25"/>
        <end position="39"/>
    </location>
</feature>
<keyword evidence="3" id="KW-1185">Reference proteome</keyword>
<dbReference type="Proteomes" id="UP000235145">
    <property type="component" value="Unassembled WGS sequence"/>
</dbReference>
<sequence length="163" mass="18427">MPRREVAPQSAEENSRFPGRGRTLDATQTETISNNASPDSTLQTRLLESSNSPVHPSTQEAIARNDRRYITMCDISEESIGPPPTDEMIIEEESTWILHQLQTGVVLFGRGGDRTTEEGHDLAIVKDDIMRFLEFMHVQKLDVSVQSDPRFKRTKSSWDPCNL</sequence>
<organism evidence="2 3">
    <name type="scientific">Lactuca sativa</name>
    <name type="common">Garden lettuce</name>
    <dbReference type="NCBI Taxonomy" id="4236"/>
    <lineage>
        <taxon>Eukaryota</taxon>
        <taxon>Viridiplantae</taxon>
        <taxon>Streptophyta</taxon>
        <taxon>Embryophyta</taxon>
        <taxon>Tracheophyta</taxon>
        <taxon>Spermatophyta</taxon>
        <taxon>Magnoliopsida</taxon>
        <taxon>eudicotyledons</taxon>
        <taxon>Gunneridae</taxon>
        <taxon>Pentapetalae</taxon>
        <taxon>asterids</taxon>
        <taxon>campanulids</taxon>
        <taxon>Asterales</taxon>
        <taxon>Asteraceae</taxon>
        <taxon>Cichorioideae</taxon>
        <taxon>Cichorieae</taxon>
        <taxon>Lactucinae</taxon>
        <taxon>Lactuca</taxon>
    </lineage>
</organism>
<comment type="caution">
    <text evidence="2">The sequence shown here is derived from an EMBL/GenBank/DDBJ whole genome shotgun (WGS) entry which is preliminary data.</text>
</comment>
<name>A0A9R1VTL3_LACSA</name>
<dbReference type="EMBL" id="NBSK02000004">
    <property type="protein sequence ID" value="KAJ0211738.1"/>
    <property type="molecule type" value="Genomic_DNA"/>
</dbReference>
<evidence type="ECO:0000256" key="1">
    <source>
        <dbReference type="SAM" id="MobiDB-lite"/>
    </source>
</evidence>
<protein>
    <submittedName>
        <fullName evidence="2">Uncharacterized protein</fullName>
    </submittedName>
</protein>
<evidence type="ECO:0000313" key="2">
    <source>
        <dbReference type="EMBL" id="KAJ0211738.1"/>
    </source>
</evidence>
<evidence type="ECO:0000313" key="3">
    <source>
        <dbReference type="Proteomes" id="UP000235145"/>
    </source>
</evidence>
<gene>
    <name evidence="2" type="ORF">LSAT_V11C400174520</name>
</gene>
<proteinExistence type="predicted"/>
<feature type="region of interest" description="Disordered" evidence="1">
    <location>
        <begin position="1"/>
        <end position="39"/>
    </location>
</feature>